<evidence type="ECO:0000313" key="6">
    <source>
        <dbReference type="Proteomes" id="UP001374579"/>
    </source>
</evidence>
<feature type="domain" description="DNA helicase B winged helix" evidence="4">
    <location>
        <begin position="234"/>
        <end position="345"/>
    </location>
</feature>
<dbReference type="GO" id="GO:0003678">
    <property type="term" value="F:DNA helicase activity"/>
    <property type="evidence" value="ECO:0007669"/>
    <property type="project" value="UniProtKB-ARBA"/>
</dbReference>
<feature type="compositionally biased region" description="Basic and acidic residues" evidence="3">
    <location>
        <begin position="1011"/>
        <end position="1028"/>
    </location>
</feature>
<feature type="region of interest" description="Disordered" evidence="3">
    <location>
        <begin position="1300"/>
        <end position="1337"/>
    </location>
</feature>
<feature type="region of interest" description="Disordered" evidence="3">
    <location>
        <begin position="932"/>
        <end position="954"/>
    </location>
</feature>
<dbReference type="CDD" id="cd18809">
    <property type="entry name" value="SF1_C_RecD"/>
    <property type="match status" value="1"/>
</dbReference>
<feature type="compositionally biased region" description="Polar residues" evidence="3">
    <location>
        <begin position="478"/>
        <end position="516"/>
    </location>
</feature>
<feature type="compositionally biased region" description="Polar residues" evidence="3">
    <location>
        <begin position="993"/>
        <end position="1009"/>
    </location>
</feature>
<feature type="compositionally biased region" description="Acidic residues" evidence="3">
    <location>
        <begin position="31"/>
        <end position="41"/>
    </location>
</feature>
<dbReference type="Pfam" id="PF13604">
    <property type="entry name" value="AAA_30"/>
    <property type="match status" value="1"/>
</dbReference>
<organism evidence="5 6">
    <name type="scientific">Littorina saxatilis</name>
    <dbReference type="NCBI Taxonomy" id="31220"/>
    <lineage>
        <taxon>Eukaryota</taxon>
        <taxon>Metazoa</taxon>
        <taxon>Spiralia</taxon>
        <taxon>Lophotrochozoa</taxon>
        <taxon>Mollusca</taxon>
        <taxon>Gastropoda</taxon>
        <taxon>Caenogastropoda</taxon>
        <taxon>Littorinimorpha</taxon>
        <taxon>Littorinoidea</taxon>
        <taxon>Littorinidae</taxon>
        <taxon>Littorina</taxon>
    </lineage>
</organism>
<comment type="caution">
    <text evidence="5">The sequence shown here is derived from an EMBL/GenBank/DDBJ whole genome shotgun (WGS) entry which is preliminary data.</text>
</comment>
<dbReference type="InterPro" id="IPR027417">
    <property type="entry name" value="P-loop_NTPase"/>
</dbReference>
<dbReference type="Pfam" id="PF25894">
    <property type="entry name" value="WHD_HELB"/>
    <property type="match status" value="1"/>
</dbReference>
<feature type="region of interest" description="Disordered" evidence="3">
    <location>
        <begin position="989"/>
        <end position="1063"/>
    </location>
</feature>
<sequence>MLSSQEPRKGTVQLKTVTGYVVEQPATRSEESDDEEDDDDDNWLDYSEMKAAFSQGNFIRMSKKPRYGRVKIQTHMGQQQTAYGRFLLTDPWWDVTVHIGPKNRACGVTEYALRTDKDIHRHNLIPLVVVKALQQGMKNHETHQIMTKFEGFVKRQRSRDPLTFEELEGVLLSFADTCSDELKLQIKSILYQETLQSVIRAQRYPQLLKFLCGLFPLNFINCLVGPPHSALSKLEQATEDEPWVFGFGRIMARRFKVYGIEANYKAYQAAGLMDQIPQVEKDALYIYEVLKTDASRDGHTFISFPDLRQHRHFAQIDHEVSDWSPALAFLSRNEVTVEERFKVMRNVFLYHNWKAEVDIVEGLAVVVKRGVTTEKSIWDVDFASSDLDHLRGDSDQWQAAQKVAASPISILSGKGGCGKTTVVTKLIRHVCLRDSFVPDTEDEDNDDSVNIETGEMLQGEGQKEKDYDSDDTLPPDQASDTIPANTGDQSRQPTHNVQPGQADNSAPQNQAPTAVSSKAAPPPVTPEQLSQMIDTVTQTLEGEQAAKHPQGKTKEDKIQIDLSRDLITYLSTSGDTALSRTPIGSKILLTAPTGKAAKLLGHKAKMESCTLHRVIFSYRAFVKAQWQKKRDEKRQRRGNEDDEEKQGCDVPEKFSKKEGKAGGKGNTAKKQTDDTQESISEEKDAEWKYAGTEVLVVDECSLVSLRLFATLLTILLDNTKLRKVVLLGDVRQLPSIEPGNFLQDVFDTFKQRGLSVELGTNHRSESALIVRNATKISHRQLPLFDPARNFHFYPMDDAKDSADPERDAAVRTLLYNQPELRTHESSQFVAFRRTDCEAINELCCKHYNAHSTRTGDTQGGKQRYDFRIGDKICFRKNGEVLNHGLFLRQYLTQFPGILEAFGITKPREKKARKDQAEGMDVTAAVNAILNGEEEGDVPGTKRGRKPLFKTPSNAVEDKDCEDKELAAVAPHAADYSIQATDFGITMEHLLQNPDPTNHSVPSPSKSSPATEAKRRLRLEDIGAEKSVVDRTGINPEKDGEVAASQPETSEDKEDEEERAGKLKDGAVRLCNGEVFFIMDDIQHRENEDSPEQRYLVLSDRDPECPRVVCCSFKPLMRDCRMRHAWARTIHTYQGSESDTVAYYVGESKLQNWKHVYTAVTRGRKAVFIVGRQSHLRLAVLEKERQRRSRLARRLMDIMKDMDFEKLHAMVRQVNEQARAARQAPTPASDSSTPSPLPNQARCALIDSFPDSDDSWVTDMSPVWAADYDASVSRENREAGAACGFEETEDLVANKIMTTPPGVGGGRMEGGGAEGGKIVTPSKRQLSVEETMATPKKTRSVDPIDSIVSPVRKVLNI</sequence>
<feature type="region of interest" description="Disordered" evidence="3">
    <location>
        <begin position="1"/>
        <end position="41"/>
    </location>
</feature>
<proteinExistence type="predicted"/>
<dbReference type="PROSITE" id="PS00018">
    <property type="entry name" value="EF_HAND_1"/>
    <property type="match status" value="1"/>
</dbReference>
<name>A0AAN9GHX1_9CAEN</name>
<dbReference type="SUPFAM" id="SSF52540">
    <property type="entry name" value="P-loop containing nucleoside triphosphate hydrolases"/>
    <property type="match status" value="2"/>
</dbReference>
<dbReference type="GO" id="GO:0005524">
    <property type="term" value="F:ATP binding"/>
    <property type="evidence" value="ECO:0007669"/>
    <property type="project" value="UniProtKB-KW"/>
</dbReference>
<keyword evidence="1" id="KW-0547">Nucleotide-binding</keyword>
<dbReference type="InterPro" id="IPR018247">
    <property type="entry name" value="EF_Hand_1_Ca_BS"/>
</dbReference>
<dbReference type="EMBL" id="JBAMIC010000004">
    <property type="protein sequence ID" value="KAK7108691.1"/>
    <property type="molecule type" value="Genomic_DNA"/>
</dbReference>
<dbReference type="PANTHER" id="PTHR43788">
    <property type="entry name" value="DNA2/NAM7 HELICASE FAMILY MEMBER"/>
    <property type="match status" value="1"/>
</dbReference>
<keyword evidence="2" id="KW-0067">ATP-binding</keyword>
<evidence type="ECO:0000256" key="3">
    <source>
        <dbReference type="SAM" id="MobiDB-lite"/>
    </source>
</evidence>
<dbReference type="Gene3D" id="3.40.50.300">
    <property type="entry name" value="P-loop containing nucleotide triphosphate hydrolases"/>
    <property type="match status" value="3"/>
</dbReference>
<evidence type="ECO:0000259" key="4">
    <source>
        <dbReference type="Pfam" id="PF25894"/>
    </source>
</evidence>
<dbReference type="InterPro" id="IPR058839">
    <property type="entry name" value="WHD_HELB"/>
</dbReference>
<feature type="compositionally biased region" description="Gly residues" evidence="3">
    <location>
        <begin position="1301"/>
        <end position="1314"/>
    </location>
</feature>
<feature type="compositionally biased region" description="Basic and acidic residues" evidence="3">
    <location>
        <begin position="629"/>
        <end position="661"/>
    </location>
</feature>
<evidence type="ECO:0000256" key="2">
    <source>
        <dbReference type="ARBA" id="ARBA00022840"/>
    </source>
</evidence>
<dbReference type="PANTHER" id="PTHR43788:SF6">
    <property type="entry name" value="DNA HELICASE B"/>
    <property type="match status" value="1"/>
</dbReference>
<feature type="compositionally biased region" description="Acidic residues" evidence="3">
    <location>
        <begin position="1048"/>
        <end position="1057"/>
    </location>
</feature>
<gene>
    <name evidence="5" type="ORF">V1264_016376</name>
</gene>
<keyword evidence="6" id="KW-1185">Reference proteome</keyword>
<feature type="compositionally biased region" description="Low complexity" evidence="3">
    <location>
        <begin position="1216"/>
        <end position="1233"/>
    </location>
</feature>
<feature type="region of interest" description="Disordered" evidence="3">
    <location>
        <begin position="629"/>
        <end position="682"/>
    </location>
</feature>
<dbReference type="Proteomes" id="UP001374579">
    <property type="component" value="Unassembled WGS sequence"/>
</dbReference>
<protein>
    <recommendedName>
        <fullName evidence="4">DNA helicase B winged helix domain-containing protein</fullName>
    </recommendedName>
</protein>
<feature type="region of interest" description="Disordered" evidence="3">
    <location>
        <begin position="1215"/>
        <end position="1240"/>
    </location>
</feature>
<dbReference type="InterPro" id="IPR050534">
    <property type="entry name" value="Coronavir_polyprotein_1ab"/>
</dbReference>
<accession>A0AAN9GHX1</accession>
<evidence type="ECO:0000256" key="1">
    <source>
        <dbReference type="ARBA" id="ARBA00022741"/>
    </source>
</evidence>
<evidence type="ECO:0000313" key="5">
    <source>
        <dbReference type="EMBL" id="KAK7108691.1"/>
    </source>
</evidence>
<reference evidence="5 6" key="1">
    <citation type="submission" date="2024-02" db="EMBL/GenBank/DDBJ databases">
        <title>Chromosome-scale genome assembly of the rough periwinkle Littorina saxatilis.</title>
        <authorList>
            <person name="De Jode A."/>
            <person name="Faria R."/>
            <person name="Formenti G."/>
            <person name="Sims Y."/>
            <person name="Smith T.P."/>
            <person name="Tracey A."/>
            <person name="Wood J.M.D."/>
            <person name="Zagrodzka Z.B."/>
            <person name="Johannesson K."/>
            <person name="Butlin R.K."/>
            <person name="Leder E.H."/>
        </authorList>
    </citation>
    <scope>NUCLEOTIDE SEQUENCE [LARGE SCALE GENOMIC DNA]</scope>
    <source>
        <strain evidence="5">Snail1</strain>
        <tissue evidence="5">Muscle</tissue>
    </source>
</reference>
<feature type="region of interest" description="Disordered" evidence="3">
    <location>
        <begin position="454"/>
        <end position="526"/>
    </location>
</feature>